<gene>
    <name evidence="2" type="ORF">D9Q81_02465</name>
</gene>
<dbReference type="SUPFAM" id="SSF56300">
    <property type="entry name" value="Metallo-dependent phosphatases"/>
    <property type="match status" value="1"/>
</dbReference>
<comment type="caution">
    <text evidence="2">The sequence shown here is derived from an EMBL/GenBank/DDBJ whole genome shotgun (WGS) entry which is preliminary data.</text>
</comment>
<dbReference type="NCBIfam" id="TIGR00024">
    <property type="entry name" value="SbcD_rel_arch"/>
    <property type="match status" value="1"/>
</dbReference>
<evidence type="ECO:0000313" key="2">
    <source>
        <dbReference type="EMBL" id="RSN69488.1"/>
    </source>
</evidence>
<dbReference type="InterPro" id="IPR024173">
    <property type="entry name" value="Pesterase_MJ0037-like"/>
</dbReference>
<dbReference type="PIRSF" id="PIRSF000887">
    <property type="entry name" value="Pesterase_MJ0037"/>
    <property type="match status" value="1"/>
</dbReference>
<dbReference type="Proteomes" id="UP000278149">
    <property type="component" value="Unassembled WGS sequence"/>
</dbReference>
<proteinExistence type="predicted"/>
<dbReference type="Gene3D" id="3.60.21.10">
    <property type="match status" value="1"/>
</dbReference>
<dbReference type="InterPro" id="IPR004376">
    <property type="entry name" value="Pesterase_MJ0037"/>
</dbReference>
<dbReference type="InterPro" id="IPR029052">
    <property type="entry name" value="Metallo-depent_PP-like"/>
</dbReference>
<organism evidence="2 3">
    <name type="scientific">Candidatus Korarchaeum cryptofilum</name>
    <dbReference type="NCBI Taxonomy" id="498846"/>
    <lineage>
        <taxon>Archaea</taxon>
        <taxon>Thermoproteota</taxon>
        <taxon>Candidatus Korarchaeia</taxon>
        <taxon>Candidatus Korarchaeales</taxon>
        <taxon>Candidatus Korarchaeaceae</taxon>
        <taxon>Candidatus Korarchaeum</taxon>
    </lineage>
</organism>
<dbReference type="GO" id="GO:0016787">
    <property type="term" value="F:hydrolase activity"/>
    <property type="evidence" value="ECO:0007669"/>
    <property type="project" value="InterPro"/>
</dbReference>
<protein>
    <submittedName>
        <fullName evidence="2">Metallophosphoesterase</fullName>
    </submittedName>
</protein>
<accession>A0A429G6N8</accession>
<dbReference type="RefSeq" id="WP_125741030.1">
    <property type="nucleotide sequence ID" value="NZ_RCOR01000018.1"/>
</dbReference>
<dbReference type="PANTHER" id="PTHR39323">
    <property type="entry name" value="BLR1149 PROTEIN"/>
    <property type="match status" value="1"/>
</dbReference>
<reference evidence="2 3" key="1">
    <citation type="submission" date="2018-10" db="EMBL/GenBank/DDBJ databases">
        <title>Co-occurring genomic capacity for anaerobic methane metabolism and dissimilatory sulfite reduction discovered in the Korarchaeota.</title>
        <authorList>
            <person name="Mckay L.J."/>
            <person name="Dlakic M."/>
            <person name="Fields M.W."/>
            <person name="Delmont T.O."/>
            <person name="Eren A.M."/>
            <person name="Jay Z.J."/>
            <person name="Klingelsmith K.B."/>
            <person name="Rusch D.B."/>
            <person name="Inskeep W.P."/>
        </authorList>
    </citation>
    <scope>NUCLEOTIDE SEQUENCE [LARGE SCALE GENOMIC DNA]</scope>
    <source>
        <strain evidence="2 3">WS</strain>
    </source>
</reference>
<dbReference type="PANTHER" id="PTHR39323:SF1">
    <property type="entry name" value="BLR1149 PROTEIN"/>
    <property type="match status" value="1"/>
</dbReference>
<dbReference type="AlphaFoldDB" id="A0A429G6N8"/>
<feature type="domain" description="Calcineurin-like phosphoesterase" evidence="1">
    <location>
        <begin position="13"/>
        <end position="148"/>
    </location>
</feature>
<dbReference type="EMBL" id="RCOR01000018">
    <property type="protein sequence ID" value="RSN69488.1"/>
    <property type="molecule type" value="Genomic_DNA"/>
</dbReference>
<dbReference type="Pfam" id="PF00149">
    <property type="entry name" value="Metallophos"/>
    <property type="match status" value="1"/>
</dbReference>
<dbReference type="CDD" id="cd07391">
    <property type="entry name" value="MPP_PF1019"/>
    <property type="match status" value="1"/>
</dbReference>
<dbReference type="InterPro" id="IPR004843">
    <property type="entry name" value="Calcineurin-like_PHP"/>
</dbReference>
<name>A0A429G6N8_9CREN</name>
<evidence type="ECO:0000259" key="1">
    <source>
        <dbReference type="Pfam" id="PF00149"/>
    </source>
</evidence>
<evidence type="ECO:0000313" key="3">
    <source>
        <dbReference type="Proteomes" id="UP000278149"/>
    </source>
</evidence>
<sequence>MKLFPFGALLNDILVIADLHLGYEDALRERGVELPYEQYGWVKREIISYIEEYSPEVLVLNGDVKHEFSGALSQEWREVIDLLRTLKDLVKVEVVRGNHDNFLIPILKREGVEISSPYLKVQGLLITHGHLDILIPDDVELIVMGHEHPAITMRDEIGASHKFKVFMEGEYMGFKLLVIPAISPLAPGTDLLSVSRRDLLSPILRKADIENFNIRVADKEIGVEDLGSLRAIRRAARIISDSIS</sequence>